<proteinExistence type="inferred from homology"/>
<dbReference type="PANTHER" id="PTHR46367:SF1">
    <property type="entry name" value="ATAXIN-7-LIKE PROTEIN 3"/>
    <property type="match status" value="1"/>
</dbReference>
<sequence>MSPNDNEAVIKQLSHLIFDKLLDDVLLDIGEKAHKEVARARAVCSICHTKCRSIHVPGPSNGTRPPSNGNLTVPGSDQSGEPSRPGTPLASANGKPSASGTSTPNSKDKSSNVYFDCLKCGQSVASNRYAPHLERCMGLNGNGSRRSAISRTATKTKLEGTLSRSNTPQLLVNGDDAPPPPAPAPARKGRPPKNAGTTPGKPKKGKGNAHSATPEGHGPGKRPASPTPTPPKPGKKLKSEVASPSLASKTLPNGAIPVPSPAHKKTNPKVPSRLRGSPTSAPSVSMAGASSSSPSNTMDMDLDADGDASPESPTPSGTSESF</sequence>
<comment type="similarity">
    <text evidence="10">Belongs to the SGF11 family.</text>
</comment>
<dbReference type="GO" id="GO:0071819">
    <property type="term" value="C:DUBm complex"/>
    <property type="evidence" value="ECO:0007669"/>
    <property type="project" value="TreeGrafter"/>
</dbReference>
<keyword evidence="13" id="KW-1185">Reference proteome</keyword>
<feature type="region of interest" description="Disordered" evidence="11">
    <location>
        <begin position="55"/>
        <end position="109"/>
    </location>
</feature>
<evidence type="ECO:0000313" key="12">
    <source>
        <dbReference type="EMBL" id="KIO34508.1"/>
    </source>
</evidence>
<evidence type="ECO:0000256" key="1">
    <source>
        <dbReference type="ARBA" id="ARBA00004123"/>
    </source>
</evidence>
<dbReference type="AlphaFoldDB" id="A0A0C3LK87"/>
<keyword evidence="8" id="KW-0804">Transcription</keyword>
<reference evidence="12 13" key="1">
    <citation type="submission" date="2014-04" db="EMBL/GenBank/DDBJ databases">
        <authorList>
            <consortium name="DOE Joint Genome Institute"/>
            <person name="Kuo A."/>
            <person name="Girlanda M."/>
            <person name="Perotto S."/>
            <person name="Kohler A."/>
            <person name="Nagy L.G."/>
            <person name="Floudas D."/>
            <person name="Copeland A."/>
            <person name="Barry K.W."/>
            <person name="Cichocki N."/>
            <person name="Veneault-Fourrey C."/>
            <person name="LaButti K."/>
            <person name="Lindquist E.A."/>
            <person name="Lipzen A."/>
            <person name="Lundell T."/>
            <person name="Morin E."/>
            <person name="Murat C."/>
            <person name="Sun H."/>
            <person name="Tunlid A."/>
            <person name="Henrissat B."/>
            <person name="Grigoriev I.V."/>
            <person name="Hibbett D.S."/>
            <person name="Martin F."/>
            <person name="Nordberg H.P."/>
            <person name="Cantor M.N."/>
            <person name="Hua S.X."/>
        </authorList>
    </citation>
    <scope>NUCLEOTIDE SEQUENCE [LARGE SCALE GENOMIC DNA]</scope>
    <source>
        <strain evidence="12 13">MUT 4182</strain>
    </source>
</reference>
<evidence type="ECO:0000256" key="11">
    <source>
        <dbReference type="SAM" id="MobiDB-lite"/>
    </source>
</evidence>
<dbReference type="GO" id="GO:0006357">
    <property type="term" value="P:regulation of transcription by RNA polymerase II"/>
    <property type="evidence" value="ECO:0007669"/>
    <property type="project" value="TreeGrafter"/>
</dbReference>
<protein>
    <recommendedName>
        <fullName evidence="10">SAGA-associated factor 11</fullName>
    </recommendedName>
</protein>
<dbReference type="GO" id="GO:0006325">
    <property type="term" value="P:chromatin organization"/>
    <property type="evidence" value="ECO:0007669"/>
    <property type="project" value="UniProtKB-KW"/>
</dbReference>
<dbReference type="Proteomes" id="UP000054248">
    <property type="component" value="Unassembled WGS sequence"/>
</dbReference>
<feature type="region of interest" description="Disordered" evidence="11">
    <location>
        <begin position="138"/>
        <end position="322"/>
    </location>
</feature>
<organism evidence="12 13">
    <name type="scientific">Tulasnella calospora MUT 4182</name>
    <dbReference type="NCBI Taxonomy" id="1051891"/>
    <lineage>
        <taxon>Eukaryota</taxon>
        <taxon>Fungi</taxon>
        <taxon>Dikarya</taxon>
        <taxon>Basidiomycota</taxon>
        <taxon>Agaricomycotina</taxon>
        <taxon>Agaricomycetes</taxon>
        <taxon>Cantharellales</taxon>
        <taxon>Tulasnellaceae</taxon>
        <taxon>Tulasnella</taxon>
    </lineage>
</organism>
<gene>
    <name evidence="12" type="ORF">M407DRAFT_16487</name>
</gene>
<keyword evidence="9" id="KW-0539">Nucleus</keyword>
<dbReference type="Pfam" id="PF08209">
    <property type="entry name" value="Sgf11"/>
    <property type="match status" value="1"/>
</dbReference>
<evidence type="ECO:0000256" key="3">
    <source>
        <dbReference type="ARBA" id="ARBA00022771"/>
    </source>
</evidence>
<evidence type="ECO:0000256" key="7">
    <source>
        <dbReference type="ARBA" id="ARBA00023159"/>
    </source>
</evidence>
<keyword evidence="7 10" id="KW-0010">Activator</keyword>
<evidence type="ECO:0000256" key="4">
    <source>
        <dbReference type="ARBA" id="ARBA00022833"/>
    </source>
</evidence>
<dbReference type="STRING" id="1051891.A0A0C3LK87"/>
<keyword evidence="6" id="KW-0805">Transcription regulation</keyword>
<dbReference type="GO" id="GO:0003713">
    <property type="term" value="F:transcription coactivator activity"/>
    <property type="evidence" value="ECO:0007669"/>
    <property type="project" value="TreeGrafter"/>
</dbReference>
<dbReference type="HOGENOM" id="CLU_864832_0_0_1"/>
<feature type="compositionally biased region" description="Polar residues" evidence="11">
    <location>
        <begin position="60"/>
        <end position="81"/>
    </location>
</feature>
<evidence type="ECO:0000313" key="13">
    <source>
        <dbReference type="Proteomes" id="UP000054248"/>
    </source>
</evidence>
<dbReference type="PANTHER" id="PTHR46367">
    <property type="entry name" value="ATAXIN-7-LIKE PROTEIN 3"/>
    <property type="match status" value="1"/>
</dbReference>
<dbReference type="Gene3D" id="3.30.160.60">
    <property type="entry name" value="Classic Zinc Finger"/>
    <property type="match status" value="1"/>
</dbReference>
<keyword evidence="4" id="KW-0862">Zinc</keyword>
<reference evidence="13" key="2">
    <citation type="submission" date="2015-01" db="EMBL/GenBank/DDBJ databases">
        <title>Evolutionary Origins and Diversification of the Mycorrhizal Mutualists.</title>
        <authorList>
            <consortium name="DOE Joint Genome Institute"/>
            <consortium name="Mycorrhizal Genomics Consortium"/>
            <person name="Kohler A."/>
            <person name="Kuo A."/>
            <person name="Nagy L.G."/>
            <person name="Floudas D."/>
            <person name="Copeland A."/>
            <person name="Barry K.W."/>
            <person name="Cichocki N."/>
            <person name="Veneault-Fourrey C."/>
            <person name="LaButti K."/>
            <person name="Lindquist E.A."/>
            <person name="Lipzen A."/>
            <person name="Lundell T."/>
            <person name="Morin E."/>
            <person name="Murat C."/>
            <person name="Riley R."/>
            <person name="Ohm R."/>
            <person name="Sun H."/>
            <person name="Tunlid A."/>
            <person name="Henrissat B."/>
            <person name="Grigoriev I.V."/>
            <person name="Hibbett D.S."/>
            <person name="Martin F."/>
        </authorList>
    </citation>
    <scope>NUCLEOTIDE SEQUENCE [LARGE SCALE GENOMIC DNA]</scope>
    <source>
        <strain evidence="13">MUT 4182</strain>
    </source>
</reference>
<feature type="compositionally biased region" description="Polar residues" evidence="11">
    <location>
        <begin position="142"/>
        <end position="155"/>
    </location>
</feature>
<dbReference type="GO" id="GO:0000124">
    <property type="term" value="C:SAGA complex"/>
    <property type="evidence" value="ECO:0007669"/>
    <property type="project" value="TreeGrafter"/>
</dbReference>
<keyword evidence="5" id="KW-0156">Chromatin regulator</keyword>
<evidence type="ECO:0000256" key="5">
    <source>
        <dbReference type="ARBA" id="ARBA00022853"/>
    </source>
</evidence>
<evidence type="ECO:0000256" key="10">
    <source>
        <dbReference type="RuleBase" id="RU261113"/>
    </source>
</evidence>
<keyword evidence="3" id="KW-0863">Zinc-finger</keyword>
<dbReference type="EMBL" id="KN822942">
    <property type="protein sequence ID" value="KIO34508.1"/>
    <property type="molecule type" value="Genomic_DNA"/>
</dbReference>
<comment type="subcellular location">
    <subcellularLocation>
        <location evidence="1 10">Nucleus</location>
    </subcellularLocation>
</comment>
<dbReference type="InterPro" id="IPR051078">
    <property type="entry name" value="SGF11"/>
</dbReference>
<feature type="compositionally biased region" description="Polar residues" evidence="11">
    <location>
        <begin position="94"/>
        <end position="105"/>
    </location>
</feature>
<evidence type="ECO:0000256" key="8">
    <source>
        <dbReference type="ARBA" id="ARBA00023163"/>
    </source>
</evidence>
<name>A0A0C3LK87_9AGAM</name>
<accession>A0A0C3LK87</accession>
<feature type="compositionally biased region" description="Low complexity" evidence="11">
    <location>
        <begin position="280"/>
        <end position="295"/>
    </location>
</feature>
<feature type="non-terminal residue" evidence="12">
    <location>
        <position position="322"/>
    </location>
</feature>
<feature type="compositionally biased region" description="Low complexity" evidence="11">
    <location>
        <begin position="309"/>
        <end position="322"/>
    </location>
</feature>
<keyword evidence="2" id="KW-0479">Metal-binding</keyword>
<evidence type="ECO:0000256" key="2">
    <source>
        <dbReference type="ARBA" id="ARBA00022723"/>
    </source>
</evidence>
<evidence type="ECO:0000256" key="6">
    <source>
        <dbReference type="ARBA" id="ARBA00023015"/>
    </source>
</evidence>
<dbReference type="GO" id="GO:0008270">
    <property type="term" value="F:zinc ion binding"/>
    <property type="evidence" value="ECO:0007669"/>
    <property type="project" value="UniProtKB-KW"/>
</dbReference>
<dbReference type="OrthoDB" id="3241840at2759"/>
<evidence type="ECO:0000256" key="9">
    <source>
        <dbReference type="ARBA" id="ARBA00023242"/>
    </source>
</evidence>
<dbReference type="InterPro" id="IPR013246">
    <property type="entry name" value="SAGA_su_Sgf11"/>
</dbReference>